<evidence type="ECO:0000256" key="8">
    <source>
        <dbReference type="SAM" id="SignalP"/>
    </source>
</evidence>
<dbReference type="InterPro" id="IPR036188">
    <property type="entry name" value="FAD/NAD-bd_sf"/>
</dbReference>
<comment type="similarity">
    <text evidence="2">Belongs to the prenylcysteine oxidase family.</text>
</comment>
<reference evidence="10" key="1">
    <citation type="submission" date="2022-11" db="EMBL/GenBank/DDBJ databases">
        <title>Genome Sequence of Cubamyces cubensis.</title>
        <authorList>
            <person name="Buettner E."/>
        </authorList>
    </citation>
    <scope>NUCLEOTIDE SEQUENCE</scope>
    <source>
        <strain evidence="10">MPL-01</strain>
    </source>
</reference>
<dbReference type="InterPro" id="IPR010795">
    <property type="entry name" value="Prenylcys_lyase"/>
</dbReference>
<feature type="chain" id="PRO_5042093588" description="Prenylcysteine lyase domain-containing protein" evidence="8">
    <location>
        <begin position="20"/>
        <end position="536"/>
    </location>
</feature>
<feature type="signal peptide" evidence="8">
    <location>
        <begin position="1"/>
        <end position="19"/>
    </location>
</feature>
<evidence type="ECO:0000259" key="9">
    <source>
        <dbReference type="Pfam" id="PF07156"/>
    </source>
</evidence>
<sequence>MFFTGALSAAAYLVLVVGAQNFEYPQEAPSDLEVQTPIFFTPINYTSATNRVAIIGAGAAGSSAAFWIGKAKERYGVDVEIDVYDRNPYVGGRSTVVQPYDMPELEPVELGGSVFVEVNKNLWRAVDEFGFERIPFENASDVVGIWDGQEFVAMYGGPGWYSGWLGKAKLLWKYGYHAISKTQSLVKEISETILTLYAPVTHRFKSISELASNLNWDAIASHTTADYLDSQGVNPSWTREMVEAATRINYGQNVDDIHALEGFVSLAAARPSSIKGGNFQIFEQFLAQSKASLHLNTTVSAVSRTSLSDPWLVKTTGSEDPKEYRAVILAAPYHQSNIIFSSPELPIARVPKQPYAHLHVTILSTSSRYANSIYFNLSPVTPVPEMVLTTYNGARKGGPAPEFNSLSYLTQLRYKNGTAYLNAQGNPEWIVKVFSYAPISDDWLSHMFGGKVGWVLRKEWDAYPVLPPTTEFPPIKLADGLYYVNAFEPLISTMETETIASRNIVDIMLREHFRSGICRTHTLGASLENFVYGWDC</sequence>
<keyword evidence="11" id="KW-1185">Reference proteome</keyword>
<keyword evidence="7" id="KW-0325">Glycoprotein</keyword>
<evidence type="ECO:0000256" key="2">
    <source>
        <dbReference type="ARBA" id="ARBA00009967"/>
    </source>
</evidence>
<keyword evidence="3" id="KW-0285">Flavoprotein</keyword>
<name>A0AAD7TVI3_9APHY</name>
<evidence type="ECO:0000256" key="7">
    <source>
        <dbReference type="ARBA" id="ARBA00023180"/>
    </source>
</evidence>
<dbReference type="SUPFAM" id="SSF51905">
    <property type="entry name" value="FAD/NAD(P)-binding domain"/>
    <property type="match status" value="1"/>
</dbReference>
<dbReference type="Pfam" id="PF13450">
    <property type="entry name" value="NAD_binding_8"/>
    <property type="match status" value="1"/>
</dbReference>
<dbReference type="Pfam" id="PF07156">
    <property type="entry name" value="Prenylcys_lyase"/>
    <property type="match status" value="1"/>
</dbReference>
<dbReference type="Gene3D" id="1.10.405.10">
    <property type="entry name" value="Guanine Nucleotide Dissociation Inhibitor, domain 1"/>
    <property type="match status" value="1"/>
</dbReference>
<accession>A0AAD7TVI3</accession>
<dbReference type="GO" id="GO:0030327">
    <property type="term" value="P:prenylated protein catabolic process"/>
    <property type="evidence" value="ECO:0007669"/>
    <property type="project" value="TreeGrafter"/>
</dbReference>
<dbReference type="Gene3D" id="3.90.660.10">
    <property type="match status" value="1"/>
</dbReference>
<proteinExistence type="inferred from homology"/>
<evidence type="ECO:0000256" key="3">
    <source>
        <dbReference type="ARBA" id="ARBA00022630"/>
    </source>
</evidence>
<dbReference type="PIRSF" id="PIRSF036292">
    <property type="entry name" value="Prenylcysteine_oxidase"/>
    <property type="match status" value="1"/>
</dbReference>
<protein>
    <recommendedName>
        <fullName evidence="9">Prenylcysteine lyase domain-containing protein</fullName>
    </recommendedName>
</protein>
<dbReference type="PANTHER" id="PTHR15944:SF0">
    <property type="entry name" value="PRENYLCYSTEINE LYASE DOMAIN-CONTAINING PROTEIN"/>
    <property type="match status" value="1"/>
</dbReference>
<comment type="cofactor">
    <cofactor evidence="1">
        <name>FAD</name>
        <dbReference type="ChEBI" id="CHEBI:57692"/>
    </cofactor>
</comment>
<feature type="domain" description="Prenylcysteine lyase" evidence="9">
    <location>
        <begin position="164"/>
        <end position="510"/>
    </location>
</feature>
<keyword evidence="4 8" id="KW-0732">Signal</keyword>
<evidence type="ECO:0000313" key="10">
    <source>
        <dbReference type="EMBL" id="KAJ8481426.1"/>
    </source>
</evidence>
<organism evidence="10 11">
    <name type="scientific">Trametes cubensis</name>
    <dbReference type="NCBI Taxonomy" id="1111947"/>
    <lineage>
        <taxon>Eukaryota</taxon>
        <taxon>Fungi</taxon>
        <taxon>Dikarya</taxon>
        <taxon>Basidiomycota</taxon>
        <taxon>Agaricomycotina</taxon>
        <taxon>Agaricomycetes</taxon>
        <taxon>Polyporales</taxon>
        <taxon>Polyporaceae</taxon>
        <taxon>Trametes</taxon>
    </lineage>
</organism>
<dbReference type="PANTHER" id="PTHR15944">
    <property type="entry name" value="FARNESYLCYSTEINE LYASE"/>
    <property type="match status" value="1"/>
</dbReference>
<comment type="caution">
    <text evidence="10">The sequence shown here is derived from an EMBL/GenBank/DDBJ whole genome shotgun (WGS) entry which is preliminary data.</text>
</comment>
<dbReference type="GO" id="GO:0001735">
    <property type="term" value="F:prenylcysteine oxidase activity"/>
    <property type="evidence" value="ECO:0007669"/>
    <property type="project" value="InterPro"/>
</dbReference>
<evidence type="ECO:0000256" key="5">
    <source>
        <dbReference type="ARBA" id="ARBA00022827"/>
    </source>
</evidence>
<evidence type="ECO:0000256" key="6">
    <source>
        <dbReference type="ARBA" id="ARBA00023002"/>
    </source>
</evidence>
<dbReference type="GO" id="GO:0030328">
    <property type="term" value="P:prenylcysteine catabolic process"/>
    <property type="evidence" value="ECO:0007669"/>
    <property type="project" value="InterPro"/>
</dbReference>
<evidence type="ECO:0000256" key="1">
    <source>
        <dbReference type="ARBA" id="ARBA00001974"/>
    </source>
</evidence>
<keyword evidence="6" id="KW-0560">Oxidoreductase</keyword>
<keyword evidence="5" id="KW-0274">FAD</keyword>
<dbReference type="Gene3D" id="3.50.50.60">
    <property type="entry name" value="FAD/NAD(P)-binding domain"/>
    <property type="match status" value="1"/>
</dbReference>
<dbReference type="Proteomes" id="UP001215151">
    <property type="component" value="Unassembled WGS sequence"/>
</dbReference>
<evidence type="ECO:0000313" key="11">
    <source>
        <dbReference type="Proteomes" id="UP001215151"/>
    </source>
</evidence>
<evidence type="ECO:0000256" key="4">
    <source>
        <dbReference type="ARBA" id="ARBA00022729"/>
    </source>
</evidence>
<dbReference type="InterPro" id="IPR017046">
    <property type="entry name" value="Prenylcysteine_Oxase1"/>
</dbReference>
<dbReference type="AlphaFoldDB" id="A0AAD7TVI3"/>
<dbReference type="EMBL" id="JAPEVG010000137">
    <property type="protein sequence ID" value="KAJ8481426.1"/>
    <property type="molecule type" value="Genomic_DNA"/>
</dbReference>
<gene>
    <name evidence="10" type="ORF">ONZ51_g6013</name>
</gene>